<dbReference type="Proteomes" id="UP000023430">
    <property type="component" value="Unassembled WGS sequence"/>
</dbReference>
<reference evidence="1 2" key="1">
    <citation type="submission" date="2014-01" db="EMBL/GenBank/DDBJ databases">
        <title>Roseivivax isoporae LMG 25204 Genome Sequencing.</title>
        <authorList>
            <person name="Lai Q."/>
            <person name="Li G."/>
            <person name="Shao Z."/>
        </authorList>
    </citation>
    <scope>NUCLEOTIDE SEQUENCE [LARGE SCALE GENOMIC DNA]</scope>
    <source>
        <strain evidence="1 2">LMG 25204</strain>
    </source>
</reference>
<dbReference type="RefSeq" id="WP_043775285.1">
    <property type="nucleotide sequence ID" value="NZ_JAME01000073.1"/>
</dbReference>
<sequence>MSAQDTVVRRRLEKRMAFLDMMRDDRWHLPRAVAALAFALLLSIPMGIAGYFIGRWLVLTVQAIGWSG</sequence>
<accession>X7F1H3</accession>
<dbReference type="STRING" id="1449351.RISW2_21715"/>
<dbReference type="EMBL" id="JAME01000073">
    <property type="protein sequence ID" value="ETX26615.1"/>
    <property type="molecule type" value="Genomic_DNA"/>
</dbReference>
<evidence type="ECO:0000313" key="2">
    <source>
        <dbReference type="Proteomes" id="UP000023430"/>
    </source>
</evidence>
<keyword evidence="2" id="KW-1185">Reference proteome</keyword>
<comment type="caution">
    <text evidence="1">The sequence shown here is derived from an EMBL/GenBank/DDBJ whole genome shotgun (WGS) entry which is preliminary data.</text>
</comment>
<organism evidence="1 2">
    <name type="scientific">Roseivivax isoporae LMG 25204</name>
    <dbReference type="NCBI Taxonomy" id="1449351"/>
    <lineage>
        <taxon>Bacteria</taxon>
        <taxon>Pseudomonadati</taxon>
        <taxon>Pseudomonadota</taxon>
        <taxon>Alphaproteobacteria</taxon>
        <taxon>Rhodobacterales</taxon>
        <taxon>Roseobacteraceae</taxon>
        <taxon>Roseivivax</taxon>
    </lineage>
</organism>
<gene>
    <name evidence="1" type="ORF">RISW2_21715</name>
</gene>
<protein>
    <submittedName>
        <fullName evidence="1">Uncharacterized protein</fullName>
    </submittedName>
</protein>
<name>X7F1H3_9RHOB</name>
<evidence type="ECO:0000313" key="1">
    <source>
        <dbReference type="EMBL" id="ETX26615.1"/>
    </source>
</evidence>
<dbReference type="AlphaFoldDB" id="X7F1H3"/>
<proteinExistence type="predicted"/>